<protein>
    <recommendedName>
        <fullName evidence="4">Septum formation initiator</fullName>
    </recommendedName>
</protein>
<dbReference type="STRING" id="526218.Sterm_1986"/>
<organism evidence="2 3">
    <name type="scientific">Sebaldella termitidis (strain ATCC 33386 / NCTC 11300)</name>
    <dbReference type="NCBI Taxonomy" id="526218"/>
    <lineage>
        <taxon>Bacteria</taxon>
        <taxon>Fusobacteriati</taxon>
        <taxon>Fusobacteriota</taxon>
        <taxon>Fusobacteriia</taxon>
        <taxon>Fusobacteriales</taxon>
        <taxon>Leptotrichiaceae</taxon>
        <taxon>Sebaldella</taxon>
    </lineage>
</organism>
<proteinExistence type="predicted"/>
<evidence type="ECO:0000256" key="1">
    <source>
        <dbReference type="SAM" id="Phobius"/>
    </source>
</evidence>
<dbReference type="RefSeq" id="WP_012861435.1">
    <property type="nucleotide sequence ID" value="NC_013517.1"/>
</dbReference>
<dbReference type="eggNOG" id="ENOG502ZQRE">
    <property type="taxonomic scope" value="Bacteria"/>
</dbReference>
<keyword evidence="3" id="KW-1185">Reference proteome</keyword>
<dbReference type="AlphaFoldDB" id="D1AJF3"/>
<feature type="transmembrane region" description="Helical" evidence="1">
    <location>
        <begin position="44"/>
        <end position="67"/>
    </location>
</feature>
<evidence type="ECO:0008006" key="4">
    <source>
        <dbReference type="Google" id="ProtNLM"/>
    </source>
</evidence>
<keyword evidence="1" id="KW-1133">Transmembrane helix</keyword>
<dbReference type="HOGENOM" id="CLU_155268_0_0_0"/>
<reference evidence="2 3" key="2">
    <citation type="journal article" date="2010" name="Stand. Genomic Sci.">
        <title>Complete genome sequence of Sebaldella termitidis type strain (NCTC 11300).</title>
        <authorList>
            <person name="Harmon-Smith M."/>
            <person name="Celia L."/>
            <person name="Chertkov O."/>
            <person name="Lapidus A."/>
            <person name="Copeland A."/>
            <person name="Glavina Del Rio T."/>
            <person name="Nolan M."/>
            <person name="Lucas S."/>
            <person name="Tice H."/>
            <person name="Cheng J.F."/>
            <person name="Han C."/>
            <person name="Detter J.C."/>
            <person name="Bruce D."/>
            <person name="Goodwin L."/>
            <person name="Pitluck S."/>
            <person name="Pati A."/>
            <person name="Liolios K."/>
            <person name="Ivanova N."/>
            <person name="Mavromatis K."/>
            <person name="Mikhailova N."/>
            <person name="Chen A."/>
            <person name="Palaniappan K."/>
            <person name="Land M."/>
            <person name="Hauser L."/>
            <person name="Chang Y.J."/>
            <person name="Jeffries C.D."/>
            <person name="Brettin T."/>
            <person name="Goker M."/>
            <person name="Beck B."/>
            <person name="Bristow J."/>
            <person name="Eisen J.A."/>
            <person name="Markowitz V."/>
            <person name="Hugenholtz P."/>
            <person name="Kyrpides N.C."/>
            <person name="Klenk H.P."/>
            <person name="Chen F."/>
        </authorList>
    </citation>
    <scope>NUCLEOTIDE SEQUENCE [LARGE SCALE GENOMIC DNA]</scope>
    <source>
        <strain evidence="3">ATCC 33386 / NCTC 11300</strain>
    </source>
</reference>
<dbReference type="EMBL" id="CP001739">
    <property type="protein sequence ID" value="ACZ08841.1"/>
    <property type="molecule type" value="Genomic_DNA"/>
</dbReference>
<keyword evidence="1" id="KW-0812">Transmembrane</keyword>
<gene>
    <name evidence="2" type="ordered locus">Sterm_1986</name>
</gene>
<accession>D1AJF3</accession>
<dbReference type="Proteomes" id="UP000000845">
    <property type="component" value="Chromosome"/>
</dbReference>
<reference evidence="3" key="1">
    <citation type="submission" date="2009-09" db="EMBL/GenBank/DDBJ databases">
        <title>The complete chromosome of Sebaldella termitidis ATCC 33386.</title>
        <authorList>
            <consortium name="US DOE Joint Genome Institute (JGI-PGF)"/>
            <person name="Lucas S."/>
            <person name="Copeland A."/>
            <person name="Lapidus A."/>
            <person name="Glavina del Rio T."/>
            <person name="Dalin E."/>
            <person name="Tice H."/>
            <person name="Bruce D."/>
            <person name="Goodwin L."/>
            <person name="Pitluck S."/>
            <person name="Kyrpides N."/>
            <person name="Mavromatis K."/>
            <person name="Ivanova N."/>
            <person name="Mikhailova N."/>
            <person name="Sims D."/>
            <person name="Meincke L."/>
            <person name="Brettin T."/>
            <person name="Detter J.C."/>
            <person name="Han C."/>
            <person name="Larimer F."/>
            <person name="Land M."/>
            <person name="Hauser L."/>
            <person name="Markowitz V."/>
            <person name="Cheng J.F."/>
            <person name="Hugenholtz P."/>
            <person name="Woyke T."/>
            <person name="Wu D."/>
            <person name="Eisen J.A."/>
        </authorList>
    </citation>
    <scope>NUCLEOTIDE SEQUENCE [LARGE SCALE GENOMIC DNA]</scope>
    <source>
        <strain evidence="3">ATCC 33386 / NCTC 11300</strain>
    </source>
</reference>
<evidence type="ECO:0000313" key="3">
    <source>
        <dbReference type="Proteomes" id="UP000000845"/>
    </source>
</evidence>
<keyword evidence="1" id="KW-0472">Membrane</keyword>
<dbReference type="KEGG" id="str:Sterm_1986"/>
<evidence type="ECO:0000313" key="2">
    <source>
        <dbReference type="EMBL" id="ACZ08841.1"/>
    </source>
</evidence>
<name>D1AJF3_SEBTE</name>
<sequence>MVKRERKIDVIDLPVVKRTIRQYDNFETVRKQHRKTRSRNSAKLYMKIFVYSAIFMGVSAFKMTTLYDVMDLTMKLQKLNTEIYETELVIDDLNYSFDSKENLKEVENLSKKLGFVDDRDIRYVRFN</sequence>